<feature type="compositionally biased region" description="Polar residues" evidence="1">
    <location>
        <begin position="20"/>
        <end position="31"/>
    </location>
</feature>
<protein>
    <submittedName>
        <fullName evidence="2">Putative secreted protein</fullName>
    </submittedName>
</protein>
<name>A0A4D5RAC6_IXOSC</name>
<dbReference type="EMBL" id="GHJT01000022">
    <property type="protein sequence ID" value="MOY33993.1"/>
    <property type="molecule type" value="Transcribed_RNA"/>
</dbReference>
<dbReference type="AlphaFoldDB" id="A0A4D5RAC6"/>
<reference evidence="2" key="1">
    <citation type="submission" date="2019-04" db="EMBL/GenBank/DDBJ databases">
        <title>An insight into the mialome of Ixodes scapularis.</title>
        <authorList>
            <person name="Ribeiro J.M."/>
            <person name="Mather T.N."/>
            <person name="Karim S."/>
        </authorList>
    </citation>
    <scope>NUCLEOTIDE SEQUENCE</scope>
</reference>
<accession>A0A4D5RAC6</accession>
<feature type="region of interest" description="Disordered" evidence="1">
    <location>
        <begin position="20"/>
        <end position="66"/>
    </location>
</feature>
<sequence length="177" mass="18751">MPSSTAPRLTWWLWTSAGSCTTPASTWSSIPRGSSGRTSARACGRSSSRSRETSGTATCAPSHPSPWGTSQLPTFLSSGLRWWLPTSLAPSGRSGLPRGPRWTTSEKDSGKPSWSLEAAVKGAKCSGGSWGAIPLPNRCWLHTGCSPSSPSSRDRHLEPMQADKVTLGCVSEADLYS</sequence>
<proteinExistence type="predicted"/>
<evidence type="ECO:0000256" key="1">
    <source>
        <dbReference type="SAM" id="MobiDB-lite"/>
    </source>
</evidence>
<evidence type="ECO:0000313" key="2">
    <source>
        <dbReference type="EMBL" id="MOY33993.1"/>
    </source>
</evidence>
<organism evidence="2">
    <name type="scientific">Ixodes scapularis</name>
    <name type="common">Black-legged tick</name>
    <name type="synonym">Deer tick</name>
    <dbReference type="NCBI Taxonomy" id="6945"/>
    <lineage>
        <taxon>Eukaryota</taxon>
        <taxon>Metazoa</taxon>
        <taxon>Ecdysozoa</taxon>
        <taxon>Arthropoda</taxon>
        <taxon>Chelicerata</taxon>
        <taxon>Arachnida</taxon>
        <taxon>Acari</taxon>
        <taxon>Parasitiformes</taxon>
        <taxon>Ixodida</taxon>
        <taxon>Ixodoidea</taxon>
        <taxon>Ixodidae</taxon>
        <taxon>Ixodinae</taxon>
        <taxon>Ixodes</taxon>
    </lineage>
</organism>
<feature type="compositionally biased region" description="Low complexity" evidence="1">
    <location>
        <begin position="32"/>
        <end position="47"/>
    </location>
</feature>
<feature type="region of interest" description="Disordered" evidence="1">
    <location>
        <begin position="88"/>
        <end position="112"/>
    </location>
</feature>